<proteinExistence type="predicted"/>
<name>A0A1V6S4T5_9EURO</name>
<dbReference type="Proteomes" id="UP000191518">
    <property type="component" value="Unassembled WGS sequence"/>
</dbReference>
<reference evidence="3" key="1">
    <citation type="journal article" date="2017" name="Nat. Microbiol.">
        <title>Global analysis of biosynthetic gene clusters reveals vast potential of secondary metabolite production in Penicillium species.</title>
        <authorList>
            <person name="Nielsen J.C."/>
            <person name="Grijseels S."/>
            <person name="Prigent S."/>
            <person name="Ji B."/>
            <person name="Dainat J."/>
            <person name="Nielsen K.F."/>
            <person name="Frisvad J.C."/>
            <person name="Workman M."/>
            <person name="Nielsen J."/>
        </authorList>
    </citation>
    <scope>NUCLEOTIDE SEQUENCE [LARGE SCALE GENOMIC DNA]</scope>
    <source>
        <strain evidence="3">IBT 29486</strain>
    </source>
</reference>
<accession>A0A1V6S4T5</accession>
<comment type="caution">
    <text evidence="2">The sequence shown here is derived from an EMBL/GenBank/DDBJ whole genome shotgun (WGS) entry which is preliminary data.</text>
</comment>
<feature type="compositionally biased region" description="Pro residues" evidence="1">
    <location>
        <begin position="19"/>
        <end position="28"/>
    </location>
</feature>
<evidence type="ECO:0000256" key="1">
    <source>
        <dbReference type="SAM" id="MobiDB-lite"/>
    </source>
</evidence>
<organism evidence="2 3">
    <name type="scientific">Penicillium vulpinum</name>
    <dbReference type="NCBI Taxonomy" id="29845"/>
    <lineage>
        <taxon>Eukaryota</taxon>
        <taxon>Fungi</taxon>
        <taxon>Dikarya</taxon>
        <taxon>Ascomycota</taxon>
        <taxon>Pezizomycotina</taxon>
        <taxon>Eurotiomycetes</taxon>
        <taxon>Eurotiomycetidae</taxon>
        <taxon>Eurotiales</taxon>
        <taxon>Aspergillaceae</taxon>
        <taxon>Penicillium</taxon>
    </lineage>
</organism>
<protein>
    <submittedName>
        <fullName evidence="2">Uncharacterized protein</fullName>
    </submittedName>
</protein>
<keyword evidence="3" id="KW-1185">Reference proteome</keyword>
<dbReference type="EMBL" id="MDYP01000008">
    <property type="protein sequence ID" value="OQE08750.1"/>
    <property type="molecule type" value="Genomic_DNA"/>
</dbReference>
<evidence type="ECO:0000313" key="2">
    <source>
        <dbReference type="EMBL" id="OQE08750.1"/>
    </source>
</evidence>
<sequence>MSSPKFLTRFEGTTVTLSPPKPLNPSPELPLHQDASSPNTLAFMRVYKQVPIAGTEFEKAPIRAAQAVNSSLEEKGCEVIPRLLGYRSDQQDQDDIVPGGFITYVIWAKVPGESLNIQEFWSCMFSQREEIRLKFRKVYEHLSGFSRTIRSVEDSPWSDRIYVNYGLFRPPTSIDQIFPITSVDLQYDDKGWRW</sequence>
<evidence type="ECO:0000313" key="3">
    <source>
        <dbReference type="Proteomes" id="UP000191518"/>
    </source>
</evidence>
<feature type="region of interest" description="Disordered" evidence="1">
    <location>
        <begin position="14"/>
        <end position="34"/>
    </location>
</feature>
<dbReference type="AlphaFoldDB" id="A0A1V6S4T5"/>
<gene>
    <name evidence="2" type="ORF">PENVUL_c008G03896</name>
</gene>